<dbReference type="EMBL" id="OX451740">
    <property type="protein sequence ID" value="CAI8614990.1"/>
    <property type="molecule type" value="Genomic_DNA"/>
</dbReference>
<dbReference type="Proteomes" id="UP001157006">
    <property type="component" value="Chromosome 5"/>
</dbReference>
<organism evidence="1 2">
    <name type="scientific">Vicia faba</name>
    <name type="common">Broad bean</name>
    <name type="synonym">Faba vulgaris</name>
    <dbReference type="NCBI Taxonomy" id="3906"/>
    <lineage>
        <taxon>Eukaryota</taxon>
        <taxon>Viridiplantae</taxon>
        <taxon>Streptophyta</taxon>
        <taxon>Embryophyta</taxon>
        <taxon>Tracheophyta</taxon>
        <taxon>Spermatophyta</taxon>
        <taxon>Magnoliopsida</taxon>
        <taxon>eudicotyledons</taxon>
        <taxon>Gunneridae</taxon>
        <taxon>Pentapetalae</taxon>
        <taxon>rosids</taxon>
        <taxon>fabids</taxon>
        <taxon>Fabales</taxon>
        <taxon>Fabaceae</taxon>
        <taxon>Papilionoideae</taxon>
        <taxon>50 kb inversion clade</taxon>
        <taxon>NPAAA clade</taxon>
        <taxon>Hologalegina</taxon>
        <taxon>IRL clade</taxon>
        <taxon>Fabeae</taxon>
        <taxon>Vicia</taxon>
    </lineage>
</organism>
<sequence length="134" mass="15894">MFSTTTCALKVDTNCEGWSEIISKILDEIKDLSYNFNTKEGVIYISGRMDSPKIMKMITKNGNTVKLHWMKSVKQYPPMHMPMYGAGYPPYRRGFYPPPPYPTPMPYYQHQYNNYDPMYGPQRYGYHPRLPYYY</sequence>
<dbReference type="AlphaFoldDB" id="A0AAV1AWX8"/>
<evidence type="ECO:0000313" key="2">
    <source>
        <dbReference type="Proteomes" id="UP001157006"/>
    </source>
</evidence>
<gene>
    <name evidence="1" type="ORF">VFH_V157160</name>
</gene>
<protein>
    <recommendedName>
        <fullName evidence="3">HMA domain-containing protein</fullName>
    </recommendedName>
</protein>
<reference evidence="1 2" key="1">
    <citation type="submission" date="2023-01" db="EMBL/GenBank/DDBJ databases">
        <authorList>
            <person name="Kreplak J."/>
        </authorList>
    </citation>
    <scope>NUCLEOTIDE SEQUENCE [LARGE SCALE GENOMIC DNA]</scope>
</reference>
<name>A0AAV1AWX8_VICFA</name>
<proteinExistence type="predicted"/>
<evidence type="ECO:0000313" key="1">
    <source>
        <dbReference type="EMBL" id="CAI8614990.1"/>
    </source>
</evidence>
<evidence type="ECO:0008006" key="3">
    <source>
        <dbReference type="Google" id="ProtNLM"/>
    </source>
</evidence>
<accession>A0AAV1AWX8</accession>
<keyword evidence="2" id="KW-1185">Reference proteome</keyword>